<keyword evidence="1" id="KW-1133">Transmembrane helix</keyword>
<feature type="transmembrane region" description="Helical" evidence="1">
    <location>
        <begin position="12"/>
        <end position="35"/>
    </location>
</feature>
<protein>
    <submittedName>
        <fullName evidence="2">Uncharacterized protein</fullName>
    </submittedName>
</protein>
<sequence length="40" mass="4253">MTMDMTTMGSGALVAMGVYHLAIFVFALLGIAASIKYLRS</sequence>
<keyword evidence="1" id="KW-0812">Transmembrane</keyword>
<keyword evidence="1" id="KW-0472">Membrane</keyword>
<dbReference type="Proteomes" id="UP001364224">
    <property type="component" value="Unassembled WGS sequence"/>
</dbReference>
<dbReference type="EMBL" id="JAZHRV010000001">
    <property type="protein sequence ID" value="MEH2555174.1"/>
    <property type="molecule type" value="Genomic_DNA"/>
</dbReference>
<evidence type="ECO:0000313" key="2">
    <source>
        <dbReference type="EMBL" id="MEH2555174.1"/>
    </source>
</evidence>
<name>A0ABU8BAD0_9BRAD</name>
<accession>A0ABU8BAD0</accession>
<keyword evidence="3" id="KW-1185">Reference proteome</keyword>
<gene>
    <name evidence="2" type="ORF">V1286_002703</name>
</gene>
<organism evidence="2 3">
    <name type="scientific">Bradyrhizobium algeriense</name>
    <dbReference type="NCBI Taxonomy" id="634784"/>
    <lineage>
        <taxon>Bacteria</taxon>
        <taxon>Pseudomonadati</taxon>
        <taxon>Pseudomonadota</taxon>
        <taxon>Alphaproteobacteria</taxon>
        <taxon>Hyphomicrobiales</taxon>
        <taxon>Nitrobacteraceae</taxon>
        <taxon>Bradyrhizobium</taxon>
    </lineage>
</organism>
<reference evidence="2 3" key="1">
    <citation type="submission" date="2024-02" db="EMBL/GenBank/DDBJ databases">
        <title>Adaptive strategies in a cosmopolitan and abundant soil bacterium.</title>
        <authorList>
            <person name="Carini P."/>
        </authorList>
    </citation>
    <scope>NUCLEOTIDE SEQUENCE [LARGE SCALE GENOMIC DNA]</scope>
    <source>
        <strain evidence="2 3">AZCC 1608</strain>
    </source>
</reference>
<evidence type="ECO:0000256" key="1">
    <source>
        <dbReference type="SAM" id="Phobius"/>
    </source>
</evidence>
<comment type="caution">
    <text evidence="2">The sequence shown here is derived from an EMBL/GenBank/DDBJ whole genome shotgun (WGS) entry which is preliminary data.</text>
</comment>
<proteinExistence type="predicted"/>
<evidence type="ECO:0000313" key="3">
    <source>
        <dbReference type="Proteomes" id="UP001364224"/>
    </source>
</evidence>
<dbReference type="RefSeq" id="WP_334480177.1">
    <property type="nucleotide sequence ID" value="NZ_JAZHRV010000001.1"/>
</dbReference>